<dbReference type="EMBL" id="LXIE01000001">
    <property type="protein sequence ID" value="OAD92721.1"/>
    <property type="molecule type" value="Genomic_DNA"/>
</dbReference>
<sequence length="159" mass="18673">MKIEFDYILEEHGWAVGKLKSRDFSAEFNASYLHDTLNSIINALIGLLTDRNRVVIPFYEEPGEHQIIIEKIDSTKITIELKWYEDYATEYMNDADKYESLFKGETTLKSLISNGFNSIKRILDENGIEGYKEKWRHEFPISDYKKLTELKSTNAQHRL</sequence>
<dbReference type="RefSeq" id="WP_068760754.1">
    <property type="nucleotide sequence ID" value="NZ_LXIE01000001.1"/>
</dbReference>
<dbReference type="OrthoDB" id="5456548at2"/>
<evidence type="ECO:0000313" key="2">
    <source>
        <dbReference type="Proteomes" id="UP000077552"/>
    </source>
</evidence>
<protein>
    <submittedName>
        <fullName evidence="1">Uncharacterized protein</fullName>
    </submittedName>
</protein>
<accession>A0A1A9LJ29</accession>
<reference evidence="1 2" key="1">
    <citation type="submission" date="2016-05" db="EMBL/GenBank/DDBJ databases">
        <title>Genome sequencing of Vitellibacter soesokkakensis RSSK-12.</title>
        <authorList>
            <person name="Thevarajoo S."/>
            <person name="Selvaratnam C."/>
            <person name="Goh K.M."/>
            <person name="Chan K.-G."/>
            <person name="Chong C.S."/>
        </authorList>
    </citation>
    <scope>NUCLEOTIDE SEQUENCE [LARGE SCALE GENOMIC DNA]</scope>
    <source>
        <strain evidence="1 2">RSSK-12</strain>
    </source>
</reference>
<evidence type="ECO:0000313" key="1">
    <source>
        <dbReference type="EMBL" id="OAD92721.1"/>
    </source>
</evidence>
<comment type="caution">
    <text evidence="1">The sequence shown here is derived from an EMBL/GenBank/DDBJ whole genome shotgun (WGS) entry which is preliminary data.</text>
</comment>
<name>A0A1A9LJ29_9FLAO</name>
<dbReference type="STRING" id="1385699.A7A78_02085"/>
<dbReference type="AlphaFoldDB" id="A0A1A9LJ29"/>
<keyword evidence="2" id="KW-1185">Reference proteome</keyword>
<proteinExistence type="predicted"/>
<dbReference type="Proteomes" id="UP000077552">
    <property type="component" value="Unassembled WGS sequence"/>
</dbReference>
<organism evidence="1 2">
    <name type="scientific">Aequorivita soesokkakensis</name>
    <dbReference type="NCBI Taxonomy" id="1385699"/>
    <lineage>
        <taxon>Bacteria</taxon>
        <taxon>Pseudomonadati</taxon>
        <taxon>Bacteroidota</taxon>
        <taxon>Flavobacteriia</taxon>
        <taxon>Flavobacteriales</taxon>
        <taxon>Flavobacteriaceae</taxon>
        <taxon>Aequorivita</taxon>
    </lineage>
</organism>
<gene>
    <name evidence="1" type="ORF">A7A78_02085</name>
</gene>